<name>I3SSZ9_LOTJA</name>
<reference evidence="1" key="1">
    <citation type="submission" date="2012-05" db="EMBL/GenBank/DDBJ databases">
        <authorList>
            <person name="Krishnakumar V."/>
            <person name="Cheung F."/>
            <person name="Xiao Y."/>
            <person name="Chan A."/>
            <person name="Moskal W.A."/>
            <person name="Town C.D."/>
        </authorList>
    </citation>
    <scope>NUCLEOTIDE SEQUENCE</scope>
</reference>
<sequence length="115" mass="12132">MLKVGAGNCVVSLAWDFIPSFLPLGTSQLGPPDRNTASLAARARISAQETTPGHAASTAFFAPSMTKNACKETFGGPSFSALLLPFEFNSTEASHPRMKQSWKCILRSAAGTVLS</sequence>
<accession>I3SSZ9</accession>
<proteinExistence type="evidence at transcript level"/>
<organism evidence="1">
    <name type="scientific">Lotus japonicus</name>
    <name type="common">Lotus corniculatus var. japonicus</name>
    <dbReference type="NCBI Taxonomy" id="34305"/>
    <lineage>
        <taxon>Eukaryota</taxon>
        <taxon>Viridiplantae</taxon>
        <taxon>Streptophyta</taxon>
        <taxon>Embryophyta</taxon>
        <taxon>Tracheophyta</taxon>
        <taxon>Spermatophyta</taxon>
        <taxon>Magnoliopsida</taxon>
        <taxon>eudicotyledons</taxon>
        <taxon>Gunneridae</taxon>
        <taxon>Pentapetalae</taxon>
        <taxon>rosids</taxon>
        <taxon>fabids</taxon>
        <taxon>Fabales</taxon>
        <taxon>Fabaceae</taxon>
        <taxon>Papilionoideae</taxon>
        <taxon>50 kb inversion clade</taxon>
        <taxon>NPAAA clade</taxon>
        <taxon>Hologalegina</taxon>
        <taxon>robinioid clade</taxon>
        <taxon>Loteae</taxon>
        <taxon>Lotus</taxon>
    </lineage>
</organism>
<dbReference type="EMBL" id="BT143597">
    <property type="protein sequence ID" value="AFK43391.1"/>
    <property type="molecule type" value="mRNA"/>
</dbReference>
<dbReference type="AlphaFoldDB" id="I3SSZ9"/>
<protein>
    <submittedName>
        <fullName evidence="1">Uncharacterized protein</fullName>
    </submittedName>
</protein>
<evidence type="ECO:0000313" key="1">
    <source>
        <dbReference type="EMBL" id="AFK43391.1"/>
    </source>
</evidence>